<evidence type="ECO:0000313" key="1">
    <source>
        <dbReference type="EMBL" id="KRY86739.1"/>
    </source>
</evidence>
<comment type="caution">
    <text evidence="1">The sequence shown here is derived from an EMBL/GenBank/DDBJ whole genome shotgun (WGS) entry which is preliminary data.</text>
</comment>
<dbReference type="Proteomes" id="UP000054826">
    <property type="component" value="Unassembled WGS sequence"/>
</dbReference>
<accession>A0A0V1FN39</accession>
<evidence type="ECO:0000313" key="2">
    <source>
        <dbReference type="EMBL" id="KRZ38910.1"/>
    </source>
</evidence>
<dbReference type="EMBL" id="JYDV01000040">
    <property type="protein sequence ID" value="KRZ38910.1"/>
    <property type="molecule type" value="Genomic_DNA"/>
</dbReference>
<keyword evidence="4" id="KW-1185">Reference proteome</keyword>
<dbReference type="Proteomes" id="UP000054995">
    <property type="component" value="Unassembled WGS sequence"/>
</dbReference>
<dbReference type="OrthoDB" id="5925126at2759"/>
<dbReference type="EMBL" id="JYDT01000067">
    <property type="protein sequence ID" value="KRY86739.1"/>
    <property type="molecule type" value="Genomic_DNA"/>
</dbReference>
<dbReference type="AlphaFoldDB" id="A0A0V1FN39"/>
<organism evidence="1 4">
    <name type="scientific">Trichinella pseudospiralis</name>
    <name type="common">Parasitic roundworm</name>
    <dbReference type="NCBI Taxonomy" id="6337"/>
    <lineage>
        <taxon>Eukaryota</taxon>
        <taxon>Metazoa</taxon>
        <taxon>Ecdysozoa</taxon>
        <taxon>Nematoda</taxon>
        <taxon>Enoplea</taxon>
        <taxon>Dorylaimia</taxon>
        <taxon>Trichinellida</taxon>
        <taxon>Trichinellidae</taxon>
        <taxon>Trichinella</taxon>
    </lineage>
</organism>
<sequence>MIRKMAKHAAITDCSRFSIFVVCAFFRDHKCLIYANTCRFCSYNPPRLRYFIINSTQLSESCKGYHGLFMYYVFTEIFHYSLAVLNCASIEAEVWTS</sequence>
<reference evidence="3 4" key="1">
    <citation type="submission" date="2015-01" db="EMBL/GenBank/DDBJ databases">
        <title>Evolution of Trichinella species and genotypes.</title>
        <authorList>
            <person name="Korhonen P.K."/>
            <person name="Edoardo P."/>
            <person name="Giuseppe L.R."/>
            <person name="Gasser R.B."/>
        </authorList>
    </citation>
    <scope>NUCLEOTIDE SEQUENCE [LARGE SCALE GENOMIC DNA]</scope>
    <source>
        <strain evidence="2">ISS176</strain>
        <strain evidence="1">ISS470</strain>
    </source>
</reference>
<gene>
    <name evidence="2" type="ORF">T4C_8081</name>
    <name evidence="1" type="ORF">T4D_5238</name>
</gene>
<proteinExistence type="predicted"/>
<name>A0A0V1FN39_TRIPS</name>
<evidence type="ECO:0000313" key="4">
    <source>
        <dbReference type="Proteomes" id="UP000054995"/>
    </source>
</evidence>
<protein>
    <submittedName>
        <fullName evidence="1">Uncharacterized protein</fullName>
    </submittedName>
</protein>
<evidence type="ECO:0000313" key="3">
    <source>
        <dbReference type="Proteomes" id="UP000054826"/>
    </source>
</evidence>